<protein>
    <submittedName>
        <fullName evidence="2">Uncharacterized protein</fullName>
    </submittedName>
</protein>
<evidence type="ECO:0000313" key="3">
    <source>
        <dbReference type="Proteomes" id="UP000748756"/>
    </source>
</evidence>
<gene>
    <name evidence="2" type="ORF">BG015_000818</name>
</gene>
<organism evidence="2 3">
    <name type="scientific">Linnemannia schmuckeri</name>
    <dbReference type="NCBI Taxonomy" id="64567"/>
    <lineage>
        <taxon>Eukaryota</taxon>
        <taxon>Fungi</taxon>
        <taxon>Fungi incertae sedis</taxon>
        <taxon>Mucoromycota</taxon>
        <taxon>Mortierellomycotina</taxon>
        <taxon>Mortierellomycetes</taxon>
        <taxon>Mortierellales</taxon>
        <taxon>Mortierellaceae</taxon>
        <taxon>Linnemannia</taxon>
    </lineage>
</organism>
<proteinExistence type="predicted"/>
<evidence type="ECO:0000256" key="1">
    <source>
        <dbReference type="SAM" id="MobiDB-lite"/>
    </source>
</evidence>
<dbReference type="EMBL" id="JAAAUQ010001138">
    <property type="protein sequence ID" value="KAF9142494.1"/>
    <property type="molecule type" value="Genomic_DNA"/>
</dbReference>
<reference evidence="2" key="1">
    <citation type="journal article" date="2020" name="Fungal Divers.">
        <title>Resolving the Mortierellaceae phylogeny through synthesis of multi-gene phylogenetics and phylogenomics.</title>
        <authorList>
            <person name="Vandepol N."/>
            <person name="Liber J."/>
            <person name="Desiro A."/>
            <person name="Na H."/>
            <person name="Kennedy M."/>
            <person name="Barry K."/>
            <person name="Grigoriev I.V."/>
            <person name="Miller A.N."/>
            <person name="O'Donnell K."/>
            <person name="Stajich J.E."/>
            <person name="Bonito G."/>
        </authorList>
    </citation>
    <scope>NUCLEOTIDE SEQUENCE</scope>
    <source>
        <strain evidence="2">NRRL 6426</strain>
    </source>
</reference>
<keyword evidence="3" id="KW-1185">Reference proteome</keyword>
<dbReference type="AlphaFoldDB" id="A0A9P5V772"/>
<dbReference type="OrthoDB" id="2405504at2759"/>
<accession>A0A9P5V772</accession>
<feature type="region of interest" description="Disordered" evidence="1">
    <location>
        <begin position="105"/>
        <end position="124"/>
    </location>
</feature>
<comment type="caution">
    <text evidence="2">The sequence shown here is derived from an EMBL/GenBank/DDBJ whole genome shotgun (WGS) entry which is preliminary data.</text>
</comment>
<sequence length="124" mass="14737">MASCLLKSEYERRTYIKQIGEFQLSCDRIWYMGDETEISPEEETEALTILNETLMIFKERMFMHSLRKSSPIRVQTKSNKLILFTVSDTYWDAWQAELKRRDLEEDEKELGEAAMKAQAEKKEK</sequence>
<name>A0A9P5V772_9FUNG</name>
<dbReference type="Proteomes" id="UP000748756">
    <property type="component" value="Unassembled WGS sequence"/>
</dbReference>
<evidence type="ECO:0000313" key="2">
    <source>
        <dbReference type="EMBL" id="KAF9142494.1"/>
    </source>
</evidence>